<reference evidence="1" key="1">
    <citation type="submission" date="2025-02" db="EMBL/GenBank/DDBJ databases">
        <authorList>
            <consortium name="NCBI Genome Project"/>
        </authorList>
    </citation>
    <scope>NUCLEOTIDE SEQUENCE</scope>
</reference>
<gene>
    <name evidence="1" type="ORF">An02g05330</name>
</gene>
<dbReference type="GeneID" id="84590328"/>
<protein>
    <submittedName>
        <fullName evidence="1">Uncharacterized protein</fullName>
    </submittedName>
</protein>
<reference evidence="1" key="2">
    <citation type="submission" date="2025-08" db="UniProtKB">
        <authorList>
            <consortium name="RefSeq"/>
        </authorList>
    </citation>
    <scope>IDENTIFICATION</scope>
</reference>
<dbReference type="KEGG" id="ang:An02g05330"/>
<evidence type="ECO:0000313" key="1">
    <source>
        <dbReference type="RefSeq" id="XP_059599977.1"/>
    </source>
</evidence>
<proteinExistence type="predicted"/>
<dbReference type="VEuPathDB" id="FungiDB:An02g05330"/>
<dbReference type="RefSeq" id="XP_059599977.1">
    <property type="nucleotide sequence ID" value="XM_059746297.1"/>
</dbReference>
<organism evidence="1">
    <name type="scientific">Aspergillus niger</name>
    <dbReference type="NCBI Taxonomy" id="5061"/>
    <lineage>
        <taxon>Eukaryota</taxon>
        <taxon>Fungi</taxon>
        <taxon>Dikarya</taxon>
        <taxon>Ascomycota</taxon>
        <taxon>Pezizomycotina</taxon>
        <taxon>Eurotiomycetes</taxon>
        <taxon>Eurotiomycetidae</taxon>
        <taxon>Eurotiales</taxon>
        <taxon>Aspergillaceae</taxon>
        <taxon>Aspergillus</taxon>
        <taxon>Aspergillus subgen. Circumdati</taxon>
    </lineage>
</organism>
<sequence length="315" mass="34602">MRQGPQTVEGIHARGPLLVVTAILTGKYHCLPWLGIVQRHRLTGRHGVEWREIAGRPSCAEPAICRGPTRGWQMQASAKHAGGLKSELRAQTGLCVMENMDADLTLTGDFRGGDPSRNTCGPSLSFAHNGILESLRNQLHCTVYFVISREFQVNFLSLSLGRVCSNSQQGTTLNPGTPEGSPRSIQLPHPVTSSMAPITQNELDICLDPLSQRPNMIYFVPSRAFHATSDIPEATGRTQQLRPRTEPGAKTEGMCVMIDYCRSDPIPRQARKEATVGRNWGAIMLMRQGFSAERVNATSSTAELGLQLDYLRGIR</sequence>
<name>A0AAJ8DY38_ASPNG</name>
<dbReference type="AlphaFoldDB" id="A0AAJ8DY38"/>
<accession>A0AAJ8DY38</accession>